<dbReference type="AlphaFoldDB" id="A0A3S2VMR2"/>
<reference evidence="16" key="1">
    <citation type="submission" date="2019-01" db="EMBL/GenBank/DDBJ databases">
        <title>Gri0909 isolated from a small marine red alga.</title>
        <authorList>
            <person name="Kim J."/>
            <person name="Jeong S.E."/>
            <person name="Jeon C.O."/>
        </authorList>
    </citation>
    <scope>NUCLEOTIDE SEQUENCE [LARGE SCALE GENOMIC DNA]</scope>
    <source>
        <strain evidence="16">Gri0909</strain>
    </source>
</reference>
<evidence type="ECO:0000256" key="9">
    <source>
        <dbReference type="ARBA" id="ARBA00029447"/>
    </source>
</evidence>
<dbReference type="RefSeq" id="WP_127766060.1">
    <property type="nucleotide sequence ID" value="NZ_SADE01000002.1"/>
</dbReference>
<dbReference type="InterPro" id="IPR033479">
    <property type="entry name" value="dCache_1"/>
</dbReference>
<keyword evidence="8 10" id="KW-0807">Transducer</keyword>
<dbReference type="PANTHER" id="PTHR32089:SF112">
    <property type="entry name" value="LYSOZYME-LIKE PROTEIN-RELATED"/>
    <property type="match status" value="1"/>
</dbReference>
<evidence type="ECO:0000256" key="3">
    <source>
        <dbReference type="ARBA" id="ARBA00022500"/>
    </source>
</evidence>
<dbReference type="InterPro" id="IPR004090">
    <property type="entry name" value="Chemotax_Me-accpt_rcpt"/>
</dbReference>
<evidence type="ECO:0000256" key="6">
    <source>
        <dbReference type="ARBA" id="ARBA00022989"/>
    </source>
</evidence>
<evidence type="ECO:0000256" key="1">
    <source>
        <dbReference type="ARBA" id="ARBA00004429"/>
    </source>
</evidence>
<evidence type="ECO:0000256" key="2">
    <source>
        <dbReference type="ARBA" id="ARBA00022475"/>
    </source>
</evidence>
<evidence type="ECO:0000256" key="4">
    <source>
        <dbReference type="ARBA" id="ARBA00022519"/>
    </source>
</evidence>
<dbReference type="InterPro" id="IPR004089">
    <property type="entry name" value="MCPsignal_dom"/>
</dbReference>
<dbReference type="Gene3D" id="6.10.340.10">
    <property type="match status" value="1"/>
</dbReference>
<dbReference type="Pfam" id="PF02743">
    <property type="entry name" value="dCache_1"/>
    <property type="match status" value="1"/>
</dbReference>
<proteinExistence type="inferred from homology"/>
<dbReference type="OrthoDB" id="315417at2"/>
<evidence type="ECO:0000259" key="13">
    <source>
        <dbReference type="PROSITE" id="PS50192"/>
    </source>
</evidence>
<evidence type="ECO:0000256" key="7">
    <source>
        <dbReference type="ARBA" id="ARBA00023136"/>
    </source>
</evidence>
<dbReference type="SMART" id="SM00304">
    <property type="entry name" value="HAMP"/>
    <property type="match status" value="1"/>
</dbReference>
<dbReference type="GO" id="GO:0006935">
    <property type="term" value="P:chemotaxis"/>
    <property type="evidence" value="ECO:0007669"/>
    <property type="project" value="UniProtKB-KW"/>
</dbReference>
<dbReference type="PROSITE" id="PS50885">
    <property type="entry name" value="HAMP"/>
    <property type="match status" value="1"/>
</dbReference>
<feature type="transmembrane region" description="Helical" evidence="11">
    <location>
        <begin position="354"/>
        <end position="372"/>
    </location>
</feature>
<keyword evidence="5 11" id="KW-0812">Transmembrane</keyword>
<evidence type="ECO:0000313" key="15">
    <source>
        <dbReference type="EMBL" id="RVU36584.1"/>
    </source>
</evidence>
<sequence length="740" mass="78906">MNENEPTSSHEKGFWTLSKQILAMMLVPVVVTALAMGGYSVSTSVDQIHDAAAEKFEVLGQDRKESLLAYLETIRSDLRNTSSLPFTHDALTAFTAGWEAFKTDQTEILQELYITGNPNPAGQKENLDAASDGSPYSVAHAKYHPWFRAFLREQGYYDIFLFDLDGNVVYTVYKELDYATNVVNGKYKDTDLGNAFRAARDNPSEGFQAFFDFKPYAPSAGAPASFISTPIIEDGQPVGVLVFQMPIDRINQILSAETGLGETGRVFLVGQDKLLRNNSRFATENEILNRKLDIPAVDSALNGDVGSIEGPVDGTASLSEYQPLDFMGVRYALAVVIDDAEVFSEVNSVIVTKIGVVLAIMILIGIAGIFVARRMSGPIVNLTDVMRKLAAGNTNVEVPAADRRDELGEMGRAVEVFKTNALENARLAGEQQRLEQESAAQKAESLRVMAEKVEVQVEDAVGFVSGLTTKMSANASEMTDASANVMSSAQTVAAAAEESLVNADSVASAADQLSSAITEIAERVAHSTSIASSAAQSAEKTRDIVTSLSKAAEDVGSVIQLISEVAEQTNLLALNATIEAARAGDAGKGFAVVANEVKGLASQTQKSAAEITTQVGQMQSITSQAVKAISEIVATIEEVNNVSAGIAAAVEEQSASTREIAENVSQAAAGAREVSERIADVSQEASKVDEISGSVAEHSTSLSDSITKLKGELVKVIRTAAPEVDRRQVAKPVPQDRRST</sequence>
<dbReference type="InterPro" id="IPR000727">
    <property type="entry name" value="T_SNARE_dom"/>
</dbReference>
<comment type="caution">
    <text evidence="15">The sequence shown here is derived from an EMBL/GenBank/DDBJ whole genome shotgun (WGS) entry which is preliminary data.</text>
</comment>
<keyword evidence="4" id="KW-0997">Cell inner membrane</keyword>
<dbReference type="Proteomes" id="UP000287447">
    <property type="component" value="Unassembled WGS sequence"/>
</dbReference>
<dbReference type="Gene3D" id="3.30.450.20">
    <property type="entry name" value="PAS domain"/>
    <property type="match status" value="1"/>
</dbReference>
<dbReference type="PROSITE" id="PS50111">
    <property type="entry name" value="CHEMOTAXIS_TRANSDUC_2"/>
    <property type="match status" value="1"/>
</dbReference>
<keyword evidence="2" id="KW-1003">Cell membrane</keyword>
<dbReference type="PRINTS" id="PR00260">
    <property type="entry name" value="CHEMTRNSDUCR"/>
</dbReference>
<keyword evidence="7 11" id="KW-0472">Membrane</keyword>
<evidence type="ECO:0000256" key="5">
    <source>
        <dbReference type="ARBA" id="ARBA00022692"/>
    </source>
</evidence>
<organism evidence="15 16">
    <name type="scientific">Hwanghaeella grinnelliae</name>
    <dbReference type="NCBI Taxonomy" id="2500179"/>
    <lineage>
        <taxon>Bacteria</taxon>
        <taxon>Pseudomonadati</taxon>
        <taxon>Pseudomonadota</taxon>
        <taxon>Alphaproteobacteria</taxon>
        <taxon>Rhodospirillales</taxon>
        <taxon>Rhodospirillaceae</taxon>
        <taxon>Hwanghaeella</taxon>
    </lineage>
</organism>
<dbReference type="Pfam" id="PF00015">
    <property type="entry name" value="MCPsignal"/>
    <property type="match status" value="1"/>
</dbReference>
<dbReference type="GO" id="GO:0004888">
    <property type="term" value="F:transmembrane signaling receptor activity"/>
    <property type="evidence" value="ECO:0007669"/>
    <property type="project" value="InterPro"/>
</dbReference>
<dbReference type="EMBL" id="SADE01000002">
    <property type="protein sequence ID" value="RVU36584.1"/>
    <property type="molecule type" value="Genomic_DNA"/>
</dbReference>
<evidence type="ECO:0000256" key="10">
    <source>
        <dbReference type="PROSITE-ProRule" id="PRU00284"/>
    </source>
</evidence>
<feature type="domain" description="T-SNARE coiled-coil homology" evidence="13">
    <location>
        <begin position="619"/>
        <end position="681"/>
    </location>
</feature>
<name>A0A3S2VMR2_9PROT</name>
<dbReference type="Gene3D" id="1.10.287.950">
    <property type="entry name" value="Methyl-accepting chemotaxis protein"/>
    <property type="match status" value="1"/>
</dbReference>
<dbReference type="InterPro" id="IPR003660">
    <property type="entry name" value="HAMP_dom"/>
</dbReference>
<dbReference type="PANTHER" id="PTHR32089">
    <property type="entry name" value="METHYL-ACCEPTING CHEMOTAXIS PROTEIN MCPB"/>
    <property type="match status" value="1"/>
</dbReference>
<dbReference type="GO" id="GO:0005886">
    <property type="term" value="C:plasma membrane"/>
    <property type="evidence" value="ECO:0007669"/>
    <property type="project" value="UniProtKB-SubCell"/>
</dbReference>
<dbReference type="CDD" id="cd06225">
    <property type="entry name" value="HAMP"/>
    <property type="match status" value="1"/>
</dbReference>
<accession>A0A3S2VMR2</accession>
<feature type="domain" description="HAMP" evidence="14">
    <location>
        <begin position="373"/>
        <end position="426"/>
    </location>
</feature>
<dbReference type="Pfam" id="PF00672">
    <property type="entry name" value="HAMP"/>
    <property type="match status" value="1"/>
</dbReference>
<keyword evidence="3" id="KW-0145">Chemotaxis</keyword>
<protein>
    <submittedName>
        <fullName evidence="15">Methyl-accepting chemotaxis protein</fullName>
    </submittedName>
</protein>
<feature type="domain" description="Methyl-accepting transducer" evidence="12">
    <location>
        <begin position="467"/>
        <end position="699"/>
    </location>
</feature>
<dbReference type="PROSITE" id="PS50192">
    <property type="entry name" value="T_SNARE"/>
    <property type="match status" value="1"/>
</dbReference>
<evidence type="ECO:0000259" key="12">
    <source>
        <dbReference type="PROSITE" id="PS50111"/>
    </source>
</evidence>
<dbReference type="SUPFAM" id="SSF58104">
    <property type="entry name" value="Methyl-accepting chemotaxis protein (MCP) signaling domain"/>
    <property type="match status" value="1"/>
</dbReference>
<comment type="similarity">
    <text evidence="9">Belongs to the methyl-accepting chemotaxis (MCP) protein family.</text>
</comment>
<keyword evidence="16" id="KW-1185">Reference proteome</keyword>
<evidence type="ECO:0000256" key="11">
    <source>
        <dbReference type="SAM" id="Phobius"/>
    </source>
</evidence>
<gene>
    <name evidence="15" type="ORF">EOI86_15475</name>
</gene>
<evidence type="ECO:0000313" key="16">
    <source>
        <dbReference type="Proteomes" id="UP000287447"/>
    </source>
</evidence>
<keyword evidence="6 11" id="KW-1133">Transmembrane helix</keyword>
<feature type="transmembrane region" description="Helical" evidence="11">
    <location>
        <begin position="21"/>
        <end position="41"/>
    </location>
</feature>
<evidence type="ECO:0000259" key="14">
    <source>
        <dbReference type="PROSITE" id="PS50885"/>
    </source>
</evidence>
<comment type="subcellular location">
    <subcellularLocation>
        <location evidence="1">Cell inner membrane</location>
        <topology evidence="1">Multi-pass membrane protein</topology>
    </subcellularLocation>
</comment>
<dbReference type="GO" id="GO:0007165">
    <property type="term" value="P:signal transduction"/>
    <property type="evidence" value="ECO:0007669"/>
    <property type="project" value="UniProtKB-KW"/>
</dbReference>
<dbReference type="SMART" id="SM00283">
    <property type="entry name" value="MA"/>
    <property type="match status" value="1"/>
</dbReference>
<evidence type="ECO:0000256" key="8">
    <source>
        <dbReference type="ARBA" id="ARBA00023224"/>
    </source>
</evidence>